<reference evidence="4 5" key="1">
    <citation type="submission" date="2020-08" db="EMBL/GenBank/DDBJ databases">
        <title>Sequencing the genomes of 1000 actinobacteria strains.</title>
        <authorList>
            <person name="Klenk H.-P."/>
        </authorList>
    </citation>
    <scope>NUCLEOTIDE SEQUENCE [LARGE SCALE GENOMIC DNA]</scope>
    <source>
        <strain evidence="4 5">DSM 44551</strain>
    </source>
</reference>
<feature type="domain" description="Capsule synthesis protein CapA" evidence="3">
    <location>
        <begin position="53"/>
        <end position="297"/>
    </location>
</feature>
<evidence type="ECO:0000259" key="3">
    <source>
        <dbReference type="SMART" id="SM00854"/>
    </source>
</evidence>
<dbReference type="EMBL" id="JACHDB010000001">
    <property type="protein sequence ID" value="MBB5433784.1"/>
    <property type="molecule type" value="Genomic_DNA"/>
</dbReference>
<dbReference type="PANTHER" id="PTHR33393:SF13">
    <property type="entry name" value="PGA BIOSYNTHESIS PROTEIN CAPA"/>
    <property type="match status" value="1"/>
</dbReference>
<comment type="caution">
    <text evidence="4">The sequence shown here is derived from an EMBL/GenBank/DDBJ whole genome shotgun (WGS) entry which is preliminary data.</text>
</comment>
<dbReference type="Gene3D" id="3.60.21.10">
    <property type="match status" value="1"/>
</dbReference>
<evidence type="ECO:0000313" key="5">
    <source>
        <dbReference type="Proteomes" id="UP000572635"/>
    </source>
</evidence>
<name>A0A7W8QPI1_9ACTN</name>
<organism evidence="4 5">
    <name type="scientific">Nocardiopsis composta</name>
    <dbReference type="NCBI Taxonomy" id="157465"/>
    <lineage>
        <taxon>Bacteria</taxon>
        <taxon>Bacillati</taxon>
        <taxon>Actinomycetota</taxon>
        <taxon>Actinomycetes</taxon>
        <taxon>Streptosporangiales</taxon>
        <taxon>Nocardiopsidaceae</taxon>
        <taxon>Nocardiopsis</taxon>
    </lineage>
</organism>
<gene>
    <name evidence="4" type="ORF">HDA36_003868</name>
</gene>
<feature type="chain" id="PRO_5039093956" evidence="2">
    <location>
        <begin position="31"/>
        <end position="364"/>
    </location>
</feature>
<dbReference type="AlphaFoldDB" id="A0A7W8QPI1"/>
<proteinExistence type="inferred from homology"/>
<dbReference type="InterPro" id="IPR052169">
    <property type="entry name" value="CW_Biosynth-Accessory"/>
</dbReference>
<sequence length="364" mass="36761">MTPAPATPASPTRIGALLAAAALASSCTQAGGLESATHHAPPSPSATAKEPYTVAVGGDVHFEGVLRERLEKDPSTAMGPIADVLSEADLALVNLETAVTGGGTPAPGKDFRFRAPDTAFEALDAAGVDVASLANNHGMDYGRDGLADTLDAADRAGLPLVGAGRDAGAAYAPHLAEAGGDTLAFLGAADVLDEHLVESWTAGEDRPGLASAKYEAADRLVAAVESAAEQADAVIVNLHWGLEGDHCPLPHAPDLAGRLIEAGAAAVVGGHAHVLSPGGYLDGGYVHYGLGNFVFYNHAGPTGESGVLTLTLQDGEVTGDAWTPARLEGGVPIPYTGEEAEQATADWEALRDTCSTGLSATPEG</sequence>
<evidence type="ECO:0000256" key="2">
    <source>
        <dbReference type="SAM" id="SignalP"/>
    </source>
</evidence>
<dbReference type="PANTHER" id="PTHR33393">
    <property type="entry name" value="POLYGLUTAMINE SYNTHESIS ACCESSORY PROTEIN RV0574C-RELATED"/>
    <property type="match status" value="1"/>
</dbReference>
<dbReference type="InterPro" id="IPR029052">
    <property type="entry name" value="Metallo-depent_PP-like"/>
</dbReference>
<protein>
    <submittedName>
        <fullName evidence="4">Poly-gamma-glutamate synthesis protein (Capsule biosynthesis protein)</fullName>
    </submittedName>
</protein>
<dbReference type="Proteomes" id="UP000572635">
    <property type="component" value="Unassembled WGS sequence"/>
</dbReference>
<accession>A0A7W8QPI1</accession>
<dbReference type="SUPFAM" id="SSF56300">
    <property type="entry name" value="Metallo-dependent phosphatases"/>
    <property type="match status" value="1"/>
</dbReference>
<dbReference type="InterPro" id="IPR019079">
    <property type="entry name" value="Capsule_synth_CapA"/>
</dbReference>
<dbReference type="RefSeq" id="WP_312893716.1">
    <property type="nucleotide sequence ID" value="NZ_BAAAJD010000065.1"/>
</dbReference>
<evidence type="ECO:0000256" key="1">
    <source>
        <dbReference type="ARBA" id="ARBA00005662"/>
    </source>
</evidence>
<dbReference type="CDD" id="cd07381">
    <property type="entry name" value="MPP_CapA"/>
    <property type="match status" value="1"/>
</dbReference>
<evidence type="ECO:0000313" key="4">
    <source>
        <dbReference type="EMBL" id="MBB5433784.1"/>
    </source>
</evidence>
<dbReference type="SMART" id="SM00854">
    <property type="entry name" value="PGA_cap"/>
    <property type="match status" value="1"/>
</dbReference>
<feature type="signal peptide" evidence="2">
    <location>
        <begin position="1"/>
        <end position="30"/>
    </location>
</feature>
<keyword evidence="5" id="KW-1185">Reference proteome</keyword>
<dbReference type="Pfam" id="PF09587">
    <property type="entry name" value="PGA_cap"/>
    <property type="match status" value="1"/>
</dbReference>
<comment type="similarity">
    <text evidence="1">Belongs to the CapA family.</text>
</comment>
<keyword evidence="2" id="KW-0732">Signal</keyword>